<accession>A0AAD4QMG7</accession>
<protein>
    <submittedName>
        <fullName evidence="2">Uncharacterized protein</fullName>
    </submittedName>
</protein>
<organism evidence="2 3">
    <name type="scientific">Multifurca ochricompacta</name>
    <dbReference type="NCBI Taxonomy" id="376703"/>
    <lineage>
        <taxon>Eukaryota</taxon>
        <taxon>Fungi</taxon>
        <taxon>Dikarya</taxon>
        <taxon>Basidiomycota</taxon>
        <taxon>Agaricomycotina</taxon>
        <taxon>Agaricomycetes</taxon>
        <taxon>Russulales</taxon>
        <taxon>Russulaceae</taxon>
        <taxon>Multifurca</taxon>
    </lineage>
</organism>
<evidence type="ECO:0000313" key="2">
    <source>
        <dbReference type="EMBL" id="KAI0298453.1"/>
    </source>
</evidence>
<feature type="transmembrane region" description="Helical" evidence="1">
    <location>
        <begin position="48"/>
        <end position="66"/>
    </location>
</feature>
<keyword evidence="1" id="KW-0812">Transmembrane</keyword>
<evidence type="ECO:0000313" key="3">
    <source>
        <dbReference type="Proteomes" id="UP001203297"/>
    </source>
</evidence>
<keyword evidence="3" id="KW-1185">Reference proteome</keyword>
<comment type="caution">
    <text evidence="2">The sequence shown here is derived from an EMBL/GenBank/DDBJ whole genome shotgun (WGS) entry which is preliminary data.</text>
</comment>
<dbReference type="Proteomes" id="UP001203297">
    <property type="component" value="Unassembled WGS sequence"/>
</dbReference>
<reference evidence="2" key="1">
    <citation type="journal article" date="2022" name="New Phytol.">
        <title>Evolutionary transition to the ectomycorrhizal habit in the genomes of a hyperdiverse lineage of mushroom-forming fungi.</title>
        <authorList>
            <person name="Looney B."/>
            <person name="Miyauchi S."/>
            <person name="Morin E."/>
            <person name="Drula E."/>
            <person name="Courty P.E."/>
            <person name="Kohler A."/>
            <person name="Kuo A."/>
            <person name="LaButti K."/>
            <person name="Pangilinan J."/>
            <person name="Lipzen A."/>
            <person name="Riley R."/>
            <person name="Andreopoulos W."/>
            <person name="He G."/>
            <person name="Johnson J."/>
            <person name="Nolan M."/>
            <person name="Tritt A."/>
            <person name="Barry K.W."/>
            <person name="Grigoriev I.V."/>
            <person name="Nagy L.G."/>
            <person name="Hibbett D."/>
            <person name="Henrissat B."/>
            <person name="Matheny P.B."/>
            <person name="Labbe J."/>
            <person name="Martin F.M."/>
        </authorList>
    </citation>
    <scope>NUCLEOTIDE SEQUENCE</scope>
    <source>
        <strain evidence="2">BPL690</strain>
    </source>
</reference>
<gene>
    <name evidence="2" type="ORF">B0F90DRAFT_1732613</name>
</gene>
<feature type="transmembrane region" description="Helical" evidence="1">
    <location>
        <begin position="15"/>
        <end position="36"/>
    </location>
</feature>
<dbReference type="AlphaFoldDB" id="A0AAD4QMG7"/>
<proteinExistence type="predicted"/>
<feature type="transmembrane region" description="Helical" evidence="1">
    <location>
        <begin position="94"/>
        <end position="112"/>
    </location>
</feature>
<keyword evidence="1" id="KW-1133">Transmembrane helix</keyword>
<dbReference type="EMBL" id="WTXG01000028">
    <property type="protein sequence ID" value="KAI0298453.1"/>
    <property type="molecule type" value="Genomic_DNA"/>
</dbReference>
<evidence type="ECO:0000256" key="1">
    <source>
        <dbReference type="SAM" id="Phobius"/>
    </source>
</evidence>
<keyword evidence="1" id="KW-0472">Membrane</keyword>
<sequence length="271" mass="30782">MTGFEITNKISCKTWLVFVRVFANTSTTLAITLYALRSIAVWKRNTYLILFVIACLITNVVLWMRLTVRPITEWNEETRTCIIMKVSRGLPDNASMFATDIILFVAILSGVYQRNSGKDILSTMYREGLFWLAIATVVQLLPVVFISLNLNDVMDLMFQTPAIICSGIGATRMYRKIFDRHAGDMLEYLESSRDTTTGEIRFRRQTHLISHLGHDSDSGPCGITRALPMGHLGRGINERYVERFEACEIRLEEGSESDTTHMTKIDPDLVL</sequence>
<feature type="transmembrane region" description="Helical" evidence="1">
    <location>
        <begin position="128"/>
        <end position="150"/>
    </location>
</feature>
<name>A0AAD4QMG7_9AGAM</name>